<sequence>MEMYEGKLKNKILSLFLLCETFCFIYIIYNKELLSDYLGQTITLSEFTIGCVFFLLLLFYFLFHVLWMISEKIIKSRKKVGSVGDLNLFVLVLIFLYFILNLKTGIGKVGQEDNVTLTGLDKLLFIAPIFFKINFLIYIYAAGNRNKNWLYYFNLFFFVFAELTRGVSFTILLLLIIEYNKIRRFISFRCFLFSLLFGILLINVIYNVKFYVRMGAKYEYIDIYTSLIMLMGRLSILSNLLFIYDNLSDIRLYFYGSGYQGIVHEFLESLTPVPSLFGISEKVLEFGKILFSYSNVTFTSATAASLLGIIYIYPNSIFNAITIICLSWIYIHIITGYIEFSRMQRVVAYFFVLLALYQGFMAILSNYIYALTIYFLIACVRNLLLSKKYETI</sequence>
<accession>A0A146IED6</accession>
<feature type="transmembrane region" description="Helical" evidence="1">
    <location>
        <begin position="123"/>
        <end position="143"/>
    </location>
</feature>
<keyword evidence="1" id="KW-0812">Transmembrane</keyword>
<feature type="transmembrane region" description="Helical" evidence="1">
    <location>
        <begin position="367"/>
        <end position="384"/>
    </location>
</feature>
<dbReference type="NCBIfam" id="NF033860">
    <property type="entry name" value="Wzy_O6_O28"/>
    <property type="match status" value="1"/>
</dbReference>
<protein>
    <submittedName>
        <fullName evidence="2">O-antigen polymerase</fullName>
    </submittedName>
</protein>
<gene>
    <name evidence="2" type="primary">wzy</name>
</gene>
<evidence type="ECO:0000256" key="1">
    <source>
        <dbReference type="SAM" id="Phobius"/>
    </source>
</evidence>
<name>A0A146IED6_ECOLX</name>
<proteinExistence type="predicted"/>
<feature type="transmembrane region" description="Helical" evidence="1">
    <location>
        <begin position="317"/>
        <end position="338"/>
    </location>
</feature>
<keyword evidence="1" id="KW-0472">Membrane</keyword>
<dbReference type="RefSeq" id="WP_373964629.1">
    <property type="nucleotide sequence ID" value="NZ_CP168984.1"/>
</dbReference>
<feature type="transmembrane region" description="Helical" evidence="1">
    <location>
        <begin position="345"/>
        <end position="361"/>
    </location>
</feature>
<feature type="transmembrane region" description="Helical" evidence="1">
    <location>
        <begin position="12"/>
        <end position="29"/>
    </location>
</feature>
<feature type="transmembrane region" description="Helical" evidence="1">
    <location>
        <begin position="41"/>
        <end position="63"/>
    </location>
</feature>
<dbReference type="AlphaFoldDB" id="A0A146IED6"/>
<reference evidence="2" key="1">
    <citation type="journal article" date="2016" name="Front. Microbiol.">
        <title>Six Novel O Genotypes from Shiga Toxin-Producing Escherichia coli.</title>
        <authorList>
            <person name="Iguchi A."/>
            <person name="Iyoda S."/>
            <person name="Seto K."/>
            <person name="Nishii H."/>
            <person name="Ohnishi M."/>
            <person name="Mekata H."/>
            <person name="Ogura Y."/>
            <person name="Hayashi T."/>
        </authorList>
    </citation>
    <scope>NUCLEOTIDE SEQUENCE</scope>
    <source>
        <strain evidence="2">81006</strain>
    </source>
</reference>
<feature type="transmembrane region" description="Helical" evidence="1">
    <location>
        <begin position="290"/>
        <end position="311"/>
    </location>
</feature>
<dbReference type="EMBL" id="LC125929">
    <property type="protein sequence ID" value="BAU71586.1"/>
    <property type="molecule type" value="Genomic_DNA"/>
</dbReference>
<evidence type="ECO:0000313" key="2">
    <source>
        <dbReference type="EMBL" id="BAU71586.1"/>
    </source>
</evidence>
<feature type="transmembrane region" description="Helical" evidence="1">
    <location>
        <begin position="83"/>
        <end position="102"/>
    </location>
</feature>
<organism evidence="2">
    <name type="scientific">Escherichia coli</name>
    <dbReference type="NCBI Taxonomy" id="562"/>
    <lineage>
        <taxon>Bacteria</taxon>
        <taxon>Pseudomonadati</taxon>
        <taxon>Pseudomonadota</taxon>
        <taxon>Gammaproteobacteria</taxon>
        <taxon>Enterobacterales</taxon>
        <taxon>Enterobacteriaceae</taxon>
        <taxon>Escherichia</taxon>
    </lineage>
</organism>
<feature type="transmembrane region" description="Helical" evidence="1">
    <location>
        <begin position="188"/>
        <end position="208"/>
    </location>
</feature>
<keyword evidence="1" id="KW-1133">Transmembrane helix</keyword>
<feature type="transmembrane region" description="Helical" evidence="1">
    <location>
        <begin position="149"/>
        <end position="176"/>
    </location>
</feature>